<gene>
    <name evidence="1" type="ORF">VNO77_08156</name>
</gene>
<dbReference type="AlphaFoldDB" id="A0AAN9M8C5"/>
<proteinExistence type="predicted"/>
<comment type="caution">
    <text evidence="1">The sequence shown here is derived from an EMBL/GenBank/DDBJ whole genome shotgun (WGS) entry which is preliminary data.</text>
</comment>
<sequence length="120" mass="14003">MSAENAKLSLSFFHRPVRLFLSSHGRKPVSEIAATQRERKQQQTHIYIILYIDTSIVTVNSRWPSGFRKPYSYGCLGSWHLVPYFEGRRKNLCCSLSHKDPTHSTVVRETKKLRKKLIRT</sequence>
<evidence type="ECO:0000313" key="2">
    <source>
        <dbReference type="Proteomes" id="UP001367508"/>
    </source>
</evidence>
<dbReference type="EMBL" id="JAYMYQ010000002">
    <property type="protein sequence ID" value="KAK7350070.1"/>
    <property type="molecule type" value="Genomic_DNA"/>
</dbReference>
<dbReference type="Proteomes" id="UP001367508">
    <property type="component" value="Unassembled WGS sequence"/>
</dbReference>
<evidence type="ECO:0000313" key="1">
    <source>
        <dbReference type="EMBL" id="KAK7350070.1"/>
    </source>
</evidence>
<name>A0AAN9M8C5_CANGL</name>
<keyword evidence="2" id="KW-1185">Reference proteome</keyword>
<reference evidence="1 2" key="1">
    <citation type="submission" date="2024-01" db="EMBL/GenBank/DDBJ databases">
        <title>The genomes of 5 underutilized Papilionoideae crops provide insights into root nodulation and disease resistanc.</title>
        <authorList>
            <person name="Jiang F."/>
        </authorList>
    </citation>
    <scope>NUCLEOTIDE SEQUENCE [LARGE SCALE GENOMIC DNA]</scope>
    <source>
        <strain evidence="1">LVBAO_FW01</strain>
        <tissue evidence="1">Leaves</tissue>
    </source>
</reference>
<organism evidence="1 2">
    <name type="scientific">Canavalia gladiata</name>
    <name type="common">Sword bean</name>
    <name type="synonym">Dolichos gladiatus</name>
    <dbReference type="NCBI Taxonomy" id="3824"/>
    <lineage>
        <taxon>Eukaryota</taxon>
        <taxon>Viridiplantae</taxon>
        <taxon>Streptophyta</taxon>
        <taxon>Embryophyta</taxon>
        <taxon>Tracheophyta</taxon>
        <taxon>Spermatophyta</taxon>
        <taxon>Magnoliopsida</taxon>
        <taxon>eudicotyledons</taxon>
        <taxon>Gunneridae</taxon>
        <taxon>Pentapetalae</taxon>
        <taxon>rosids</taxon>
        <taxon>fabids</taxon>
        <taxon>Fabales</taxon>
        <taxon>Fabaceae</taxon>
        <taxon>Papilionoideae</taxon>
        <taxon>50 kb inversion clade</taxon>
        <taxon>NPAAA clade</taxon>
        <taxon>indigoferoid/millettioid clade</taxon>
        <taxon>Phaseoleae</taxon>
        <taxon>Canavalia</taxon>
    </lineage>
</organism>
<protein>
    <submittedName>
        <fullName evidence="1">Uncharacterized protein</fullName>
    </submittedName>
</protein>
<accession>A0AAN9M8C5</accession>